<sequence>MSIHWRPNQISPATRRAIEDEIERLIALLDQADGDTDLEPYLAATGCEVSRGAYSTSRDDRENDADFEEGADRERDPAEDGLADQDALDLFRSD</sequence>
<gene>
    <name evidence="2" type="ORF">GGQ63_003431</name>
</gene>
<reference evidence="2 3" key="1">
    <citation type="submission" date="2020-08" db="EMBL/GenBank/DDBJ databases">
        <title>Genomic Encyclopedia of Type Strains, Phase IV (KMG-IV): sequencing the most valuable type-strain genomes for metagenomic binning, comparative biology and taxonomic classification.</title>
        <authorList>
            <person name="Goeker M."/>
        </authorList>
    </citation>
    <scope>NUCLEOTIDE SEQUENCE [LARGE SCALE GENOMIC DNA]</scope>
    <source>
        <strain evidence="2 3">DSM 16268</strain>
    </source>
</reference>
<dbReference type="EMBL" id="JACHOO010000008">
    <property type="protein sequence ID" value="MBB5754345.1"/>
    <property type="molecule type" value="Genomic_DNA"/>
</dbReference>
<dbReference type="Proteomes" id="UP000523821">
    <property type="component" value="Unassembled WGS sequence"/>
</dbReference>
<organism evidence="2 3">
    <name type="scientific">Prosthecomicrobium pneumaticum</name>
    <dbReference type="NCBI Taxonomy" id="81895"/>
    <lineage>
        <taxon>Bacteria</taxon>
        <taxon>Pseudomonadati</taxon>
        <taxon>Pseudomonadota</taxon>
        <taxon>Alphaproteobacteria</taxon>
        <taxon>Hyphomicrobiales</taxon>
        <taxon>Kaistiaceae</taxon>
        <taxon>Prosthecomicrobium</taxon>
    </lineage>
</organism>
<evidence type="ECO:0000313" key="3">
    <source>
        <dbReference type="Proteomes" id="UP000523821"/>
    </source>
</evidence>
<comment type="caution">
    <text evidence="2">The sequence shown here is derived from an EMBL/GenBank/DDBJ whole genome shotgun (WGS) entry which is preliminary data.</text>
</comment>
<proteinExistence type="predicted"/>
<keyword evidence="3" id="KW-1185">Reference proteome</keyword>
<evidence type="ECO:0000313" key="2">
    <source>
        <dbReference type="EMBL" id="MBB5754345.1"/>
    </source>
</evidence>
<dbReference type="RefSeq" id="WP_183857804.1">
    <property type="nucleotide sequence ID" value="NZ_JACHOO010000008.1"/>
</dbReference>
<name>A0A7W9FP72_9HYPH</name>
<dbReference type="AlphaFoldDB" id="A0A7W9FP72"/>
<accession>A0A7W9FP72</accession>
<evidence type="ECO:0000256" key="1">
    <source>
        <dbReference type="SAM" id="MobiDB-lite"/>
    </source>
</evidence>
<feature type="region of interest" description="Disordered" evidence="1">
    <location>
        <begin position="50"/>
        <end position="94"/>
    </location>
</feature>
<protein>
    <submittedName>
        <fullName evidence="2">Uncharacterized protein</fullName>
    </submittedName>
</protein>